<reference evidence="1 2" key="1">
    <citation type="journal article" date="2021" name="Commun. Biol.">
        <title>The genome of Shorea leprosula (Dipterocarpaceae) highlights the ecological relevance of drought in aseasonal tropical rainforests.</title>
        <authorList>
            <person name="Ng K.K.S."/>
            <person name="Kobayashi M.J."/>
            <person name="Fawcett J.A."/>
            <person name="Hatakeyama M."/>
            <person name="Paape T."/>
            <person name="Ng C.H."/>
            <person name="Ang C.C."/>
            <person name="Tnah L.H."/>
            <person name="Lee C.T."/>
            <person name="Nishiyama T."/>
            <person name="Sese J."/>
            <person name="O'Brien M.J."/>
            <person name="Copetti D."/>
            <person name="Mohd Noor M.I."/>
            <person name="Ong R.C."/>
            <person name="Putra M."/>
            <person name="Sireger I.Z."/>
            <person name="Indrioko S."/>
            <person name="Kosugi Y."/>
            <person name="Izuno A."/>
            <person name="Isagi Y."/>
            <person name="Lee S.L."/>
            <person name="Shimizu K.K."/>
        </authorList>
    </citation>
    <scope>NUCLEOTIDE SEQUENCE [LARGE SCALE GENOMIC DNA]</scope>
    <source>
        <strain evidence="1">214</strain>
    </source>
</reference>
<evidence type="ECO:0000313" key="1">
    <source>
        <dbReference type="EMBL" id="GKU96415.1"/>
    </source>
</evidence>
<dbReference type="GO" id="GO:0004151">
    <property type="term" value="F:dihydroorotase activity"/>
    <property type="evidence" value="ECO:0007669"/>
    <property type="project" value="InterPro"/>
</dbReference>
<dbReference type="EMBL" id="BPVZ01000010">
    <property type="protein sequence ID" value="GKU96415.1"/>
    <property type="molecule type" value="Genomic_DNA"/>
</dbReference>
<keyword evidence="2" id="KW-1185">Reference proteome</keyword>
<dbReference type="AlphaFoldDB" id="A0AAV5IGK5"/>
<dbReference type="GO" id="GO:0009507">
    <property type="term" value="C:chloroplast"/>
    <property type="evidence" value="ECO:0007669"/>
    <property type="project" value="TreeGrafter"/>
</dbReference>
<dbReference type="Proteomes" id="UP001054252">
    <property type="component" value="Unassembled WGS sequence"/>
</dbReference>
<proteinExistence type="predicted"/>
<dbReference type="GO" id="GO:0006221">
    <property type="term" value="P:pyrimidine nucleotide biosynthetic process"/>
    <property type="evidence" value="ECO:0007669"/>
    <property type="project" value="TreeGrafter"/>
</dbReference>
<name>A0AAV5IGK5_9ROSI</name>
<evidence type="ECO:0000313" key="2">
    <source>
        <dbReference type="Proteomes" id="UP001054252"/>
    </source>
</evidence>
<dbReference type="PANTHER" id="PTHR43137:SF1">
    <property type="entry name" value="DIHYDROOROTASE"/>
    <property type="match status" value="1"/>
</dbReference>
<accession>A0AAV5IGK5</accession>
<gene>
    <name evidence="1" type="ORF">SLEP1_g9654</name>
</gene>
<dbReference type="Gene3D" id="3.20.20.140">
    <property type="entry name" value="Metal-dependent hydrolases"/>
    <property type="match status" value="1"/>
</dbReference>
<dbReference type="SUPFAM" id="SSF51556">
    <property type="entry name" value="Metallo-dependent hydrolases"/>
    <property type="match status" value="1"/>
</dbReference>
<protein>
    <recommendedName>
        <fullName evidence="3">Dihydroorotase</fullName>
    </recommendedName>
</protein>
<dbReference type="InterPro" id="IPR032466">
    <property type="entry name" value="Metal_Hydrolase"/>
</dbReference>
<dbReference type="InterPro" id="IPR004721">
    <property type="entry name" value="DHOdimr"/>
</dbReference>
<evidence type="ECO:0008006" key="3">
    <source>
        <dbReference type="Google" id="ProtNLM"/>
    </source>
</evidence>
<sequence>MPNFKPPVTTTAAAVTYQESILKAVPAGGNFNPLMTLYLTDTTSPDEIKLARSSKVVFAVKLYPAGATTNSQEGVADLFGKCLLVLERMVEFNMPLLVHGEVTDPNVDVFDCKNTLH</sequence>
<dbReference type="GO" id="GO:0006207">
    <property type="term" value="P:'de novo' pyrimidine nucleobase biosynthetic process"/>
    <property type="evidence" value="ECO:0007669"/>
    <property type="project" value="TreeGrafter"/>
</dbReference>
<comment type="caution">
    <text evidence="1">The sequence shown here is derived from an EMBL/GenBank/DDBJ whole genome shotgun (WGS) entry which is preliminary data.</text>
</comment>
<organism evidence="1 2">
    <name type="scientific">Rubroshorea leprosula</name>
    <dbReference type="NCBI Taxonomy" id="152421"/>
    <lineage>
        <taxon>Eukaryota</taxon>
        <taxon>Viridiplantae</taxon>
        <taxon>Streptophyta</taxon>
        <taxon>Embryophyta</taxon>
        <taxon>Tracheophyta</taxon>
        <taxon>Spermatophyta</taxon>
        <taxon>Magnoliopsida</taxon>
        <taxon>eudicotyledons</taxon>
        <taxon>Gunneridae</taxon>
        <taxon>Pentapetalae</taxon>
        <taxon>rosids</taxon>
        <taxon>malvids</taxon>
        <taxon>Malvales</taxon>
        <taxon>Dipterocarpaceae</taxon>
        <taxon>Rubroshorea</taxon>
    </lineage>
</organism>
<dbReference type="PANTHER" id="PTHR43137">
    <property type="entry name" value="DIHYDROOROTASE"/>
    <property type="match status" value="1"/>
</dbReference>